<evidence type="ECO:0000313" key="2">
    <source>
        <dbReference type="EMBL" id="UQS86143.1"/>
    </source>
</evidence>
<reference evidence="2" key="1">
    <citation type="journal article" date="2022" name="Int. J. Syst. Evol. Microbiol.">
        <title>Apilactobacillus apisilvae sp. nov., Nicolia spurrieriana gen. nov. sp. nov., Bombilactobacillus folatiphilus sp. nov. and Bombilactobacillus thymidiniphilus sp. nov., four new lactic acid bacterial isolates from stingless bees Tetragonula carbonaria and Austroplebeia australis.</title>
        <authorList>
            <person name="Oliphant S.A."/>
            <person name="Watson-Haigh N.S."/>
            <person name="Sumby K.M."/>
            <person name="Gardner J."/>
            <person name="Groom S."/>
            <person name="Jiranek V."/>
        </authorList>
    </citation>
    <scope>NUCLEOTIDE SEQUENCE</scope>
    <source>
        <strain evidence="2">SGEP1_A5</strain>
    </source>
</reference>
<feature type="transmembrane region" description="Helical" evidence="1">
    <location>
        <begin position="45"/>
        <end position="66"/>
    </location>
</feature>
<evidence type="ECO:0000313" key="3">
    <source>
        <dbReference type="Proteomes" id="UP000831181"/>
    </source>
</evidence>
<dbReference type="EMBL" id="CP093360">
    <property type="protein sequence ID" value="UQS86143.1"/>
    <property type="molecule type" value="Genomic_DNA"/>
</dbReference>
<name>A0A976X4N4_9LACO</name>
<keyword evidence="1" id="KW-0472">Membrane</keyword>
<dbReference type="KEGG" id="lbe:MOO44_00425"/>
<feature type="transmembrane region" description="Helical" evidence="1">
    <location>
        <begin position="19"/>
        <end position="39"/>
    </location>
</feature>
<keyword evidence="3" id="KW-1185">Reference proteome</keyword>
<organism evidence="2 3">
    <name type="scientific">Nicoliella spurrieriana</name>
    <dbReference type="NCBI Taxonomy" id="2925830"/>
    <lineage>
        <taxon>Bacteria</taxon>
        <taxon>Bacillati</taxon>
        <taxon>Bacillota</taxon>
        <taxon>Bacilli</taxon>
        <taxon>Lactobacillales</taxon>
        <taxon>Lactobacillaceae</taxon>
        <taxon>Nicoliella</taxon>
    </lineage>
</organism>
<accession>A0A976X4N4</accession>
<feature type="transmembrane region" description="Helical" evidence="1">
    <location>
        <begin position="78"/>
        <end position="95"/>
    </location>
</feature>
<dbReference type="Proteomes" id="UP000831181">
    <property type="component" value="Plasmid p1unnamed"/>
</dbReference>
<keyword evidence="1" id="KW-1133">Transmembrane helix</keyword>
<protein>
    <submittedName>
        <fullName evidence="2">Uncharacterized protein</fullName>
    </submittedName>
</protein>
<sequence>MNTECQEVMITFNHKPKPLYFIVGLIDTLIIFGIIISLIVTDGEYFWGIVSLTLLYILMILAASVAQAHNHNGIFNNPRIHFTAGFIFNLFFLFINPI</sequence>
<evidence type="ECO:0000256" key="1">
    <source>
        <dbReference type="SAM" id="Phobius"/>
    </source>
</evidence>
<geneLocation type="plasmid" evidence="2 3">
    <name>p1unnamed</name>
</geneLocation>
<proteinExistence type="predicted"/>
<gene>
    <name evidence="2" type="ORF">MOO44_00425</name>
</gene>
<keyword evidence="2" id="KW-0614">Plasmid</keyword>
<keyword evidence="1" id="KW-0812">Transmembrane</keyword>
<dbReference type="AlphaFoldDB" id="A0A976X4N4"/>